<evidence type="ECO:0000256" key="1">
    <source>
        <dbReference type="SAM" id="MobiDB-lite"/>
    </source>
</evidence>
<dbReference type="EMBL" id="GEBQ01009923">
    <property type="protein sequence ID" value="JAT30054.1"/>
    <property type="molecule type" value="Transcribed_RNA"/>
</dbReference>
<gene>
    <name evidence="2" type="ORF">g.22287</name>
</gene>
<evidence type="ECO:0000313" key="2">
    <source>
        <dbReference type="EMBL" id="JAT30054.1"/>
    </source>
</evidence>
<sequence>MIISLSSSKAIDLVREKMIWTIVLMCLLHKSKGHLPSVAEIMARSRWCVGEGGKCPINLPLSFTSCCKPFICTAIPKTRKPTRFLKFSEYKEYKCLLPENSTTELPSELNDLVTTANTGQEGEDPTPLSMYSQMSDSADVSMVTNGSSHLQSGESQCGNDSSNSVQVFSQDDKNDENYYKYELVNETLTNDYETISSNADLPGDDTNGTETKLLVKRSTMNESSYLEEDMDSVTPRNSSSAINNTQQAGYESLERTDESEEVSDEVQNKKSLDVYNESSTAFNFSGSYFEHNKSDSLSLPTFGSAESLNTSVTKSSPDDILDTSVENISLVTNTSSKLLANVSSAEDSEEDWHSSQMKYDSRPLLHKVVSIPPFHLSNFFQSVEVVKLNASIENSLESK</sequence>
<feature type="region of interest" description="Disordered" evidence="1">
    <location>
        <begin position="216"/>
        <end position="267"/>
    </location>
</feature>
<name>A0A1B6M2D5_9HEMI</name>
<organism evidence="2">
    <name type="scientific">Graphocephala atropunctata</name>
    <dbReference type="NCBI Taxonomy" id="36148"/>
    <lineage>
        <taxon>Eukaryota</taxon>
        <taxon>Metazoa</taxon>
        <taxon>Ecdysozoa</taxon>
        <taxon>Arthropoda</taxon>
        <taxon>Hexapoda</taxon>
        <taxon>Insecta</taxon>
        <taxon>Pterygota</taxon>
        <taxon>Neoptera</taxon>
        <taxon>Paraneoptera</taxon>
        <taxon>Hemiptera</taxon>
        <taxon>Auchenorrhyncha</taxon>
        <taxon>Membracoidea</taxon>
        <taxon>Cicadellidae</taxon>
        <taxon>Cicadellinae</taxon>
        <taxon>Cicadellini</taxon>
        <taxon>Graphocephala</taxon>
    </lineage>
</organism>
<feature type="compositionally biased region" description="Polar residues" evidence="1">
    <location>
        <begin position="234"/>
        <end position="249"/>
    </location>
</feature>
<proteinExistence type="predicted"/>
<reference evidence="2" key="1">
    <citation type="submission" date="2015-11" db="EMBL/GenBank/DDBJ databases">
        <title>De novo transcriptome assembly of four potential Pierce s Disease insect vectors from Arizona vineyards.</title>
        <authorList>
            <person name="Tassone E.E."/>
        </authorList>
    </citation>
    <scope>NUCLEOTIDE SEQUENCE</scope>
</reference>
<dbReference type="AlphaFoldDB" id="A0A1B6M2D5"/>
<accession>A0A1B6M2D5</accession>
<feature type="compositionally biased region" description="Polar residues" evidence="1">
    <location>
        <begin position="141"/>
        <end position="169"/>
    </location>
</feature>
<feature type="region of interest" description="Disordered" evidence="1">
    <location>
        <begin position="141"/>
        <end position="173"/>
    </location>
</feature>
<protein>
    <submittedName>
        <fullName evidence="2">Uncharacterized protein</fullName>
    </submittedName>
</protein>